<sequence>MPRPRNVQGRYTNEQYLQMVLLYDLTNNLVLTQEMFHQRYPDAPIPSRDRILRTTQNLLDFASFHVPVHAQDRGRAPVYPMVLYRQIRRYFISNPQASTRQAARQFGVSQYYVWKILNSSGQHPYHFQKVQELTLADYAPRLQFCNWLLQNVNANILWTDESTFTRIGLFNIHNEHWWSQRGRNPHKTRRDAFQHRFSVNVWAGILNDRIIGPHFIEGRLTGENYLQLLRDVVEEQLEEVPISNLAGLYYQHDGAPAHFQHAVRAYLNERFGERWIGRGGPVPWPARSPDLTPLDFFLWGEIKRLVYESESETRDELKDKIIAAFETVKTQSFVLNRVKNNHRRRAELCVERGGEHFEHLLKYV</sequence>
<proteinExistence type="predicted"/>
<accession>A0ABD0SDA3</accession>
<protein>
    <recommendedName>
        <fullName evidence="1">Tc1-like transposase DDE domain-containing protein</fullName>
    </recommendedName>
</protein>
<dbReference type="Pfam" id="PF13358">
    <property type="entry name" value="DDE_3"/>
    <property type="match status" value="1"/>
</dbReference>
<dbReference type="PANTHER" id="PTHR47326:SF1">
    <property type="entry name" value="HTH PSQ-TYPE DOMAIN-CONTAINING PROTEIN"/>
    <property type="match status" value="1"/>
</dbReference>
<dbReference type="InterPro" id="IPR036397">
    <property type="entry name" value="RNaseH_sf"/>
</dbReference>
<dbReference type="InterPro" id="IPR038717">
    <property type="entry name" value="Tc1-like_DDE_dom"/>
</dbReference>
<organism evidence="2 3">
    <name type="scientific">Loxostege sticticalis</name>
    <name type="common">Beet webworm moth</name>
    <dbReference type="NCBI Taxonomy" id="481309"/>
    <lineage>
        <taxon>Eukaryota</taxon>
        <taxon>Metazoa</taxon>
        <taxon>Ecdysozoa</taxon>
        <taxon>Arthropoda</taxon>
        <taxon>Hexapoda</taxon>
        <taxon>Insecta</taxon>
        <taxon>Pterygota</taxon>
        <taxon>Neoptera</taxon>
        <taxon>Endopterygota</taxon>
        <taxon>Lepidoptera</taxon>
        <taxon>Glossata</taxon>
        <taxon>Ditrysia</taxon>
        <taxon>Pyraloidea</taxon>
        <taxon>Crambidae</taxon>
        <taxon>Pyraustinae</taxon>
        <taxon>Loxostege</taxon>
    </lineage>
</organism>
<evidence type="ECO:0000313" key="3">
    <source>
        <dbReference type="Proteomes" id="UP001549921"/>
    </source>
</evidence>
<dbReference type="Proteomes" id="UP001549921">
    <property type="component" value="Unassembled WGS sequence"/>
</dbReference>
<evidence type="ECO:0000313" key="2">
    <source>
        <dbReference type="EMBL" id="KAL0811827.1"/>
    </source>
</evidence>
<dbReference type="AlphaFoldDB" id="A0ABD0SDA3"/>
<name>A0ABD0SDA3_LOXSC</name>
<comment type="caution">
    <text evidence="2">The sequence shown here is derived from an EMBL/GenBank/DDBJ whole genome shotgun (WGS) entry which is preliminary data.</text>
</comment>
<dbReference type="PANTHER" id="PTHR47326">
    <property type="entry name" value="TRANSPOSABLE ELEMENT TC3 TRANSPOSASE-LIKE PROTEIN"/>
    <property type="match status" value="1"/>
</dbReference>
<dbReference type="Gene3D" id="3.30.420.10">
    <property type="entry name" value="Ribonuclease H-like superfamily/Ribonuclease H"/>
    <property type="match status" value="1"/>
</dbReference>
<gene>
    <name evidence="2" type="ORF">ABMA28_009255</name>
</gene>
<feature type="domain" description="Tc1-like transposase DDE" evidence="1">
    <location>
        <begin position="156"/>
        <end position="318"/>
    </location>
</feature>
<evidence type="ECO:0000259" key="1">
    <source>
        <dbReference type="Pfam" id="PF13358"/>
    </source>
</evidence>
<reference evidence="2 3" key="1">
    <citation type="submission" date="2024-06" db="EMBL/GenBank/DDBJ databases">
        <title>A chromosome-level genome assembly of beet webworm, Loxostege sticticalis.</title>
        <authorList>
            <person name="Zhang Y."/>
        </authorList>
    </citation>
    <scope>NUCLEOTIDE SEQUENCE [LARGE SCALE GENOMIC DNA]</scope>
    <source>
        <strain evidence="2">AQ028</strain>
        <tissue evidence="2">Male pupae</tissue>
    </source>
</reference>
<dbReference type="EMBL" id="JBEDNZ010000023">
    <property type="protein sequence ID" value="KAL0811827.1"/>
    <property type="molecule type" value="Genomic_DNA"/>
</dbReference>